<name>A0A077PEH3_XENBV</name>
<comment type="caution">
    <text evidence="1">The sequence shown here is derived from an EMBL/GenBank/DDBJ whole genome shotgun (WGS) entry which is preliminary data.</text>
</comment>
<accession>A0A077PEH3</accession>
<dbReference type="AlphaFoldDB" id="A0A077PEH3"/>
<gene>
    <name evidence="1" type="ORF">XBKQ1_220032</name>
</gene>
<protein>
    <submittedName>
        <fullName evidence="1">Uncharacterized protein</fullName>
    </submittedName>
</protein>
<sequence>MLWYCAVCYRVQLHCQNCQALLYQVLHSSLREVHSKAEY</sequence>
<dbReference type="HOGENOM" id="CLU_3319384_0_0_6"/>
<keyword evidence="2" id="KW-1185">Reference proteome</keyword>
<dbReference type="EMBL" id="CBSY010000135">
    <property type="protein sequence ID" value="CDH19583.1"/>
    <property type="molecule type" value="Genomic_DNA"/>
</dbReference>
<evidence type="ECO:0000313" key="2">
    <source>
        <dbReference type="Proteomes" id="UP000028500"/>
    </source>
</evidence>
<evidence type="ECO:0000313" key="1">
    <source>
        <dbReference type="EMBL" id="CDH19583.1"/>
    </source>
</evidence>
<dbReference type="Proteomes" id="UP000028500">
    <property type="component" value="Unassembled WGS sequence"/>
</dbReference>
<proteinExistence type="predicted"/>
<organism evidence="1 2">
    <name type="scientific">Xenorhabdus bovienii str. kraussei Quebec</name>
    <dbReference type="NCBI Taxonomy" id="1398203"/>
    <lineage>
        <taxon>Bacteria</taxon>
        <taxon>Pseudomonadati</taxon>
        <taxon>Pseudomonadota</taxon>
        <taxon>Gammaproteobacteria</taxon>
        <taxon>Enterobacterales</taxon>
        <taxon>Morganellaceae</taxon>
        <taxon>Xenorhabdus</taxon>
    </lineage>
</organism>
<reference evidence="1" key="1">
    <citation type="submission" date="2013-07" db="EMBL/GenBank/DDBJ databases">
        <title>Sub-species coevolution in mutualistic symbiosis.</title>
        <authorList>
            <person name="Murfin K."/>
            <person name="Klassen J."/>
            <person name="Lee M."/>
            <person name="Forst S."/>
            <person name="Stock P."/>
            <person name="Goodrich-Blair H."/>
        </authorList>
    </citation>
    <scope>NUCLEOTIDE SEQUENCE [LARGE SCALE GENOMIC DNA]</scope>
    <source>
        <strain evidence="1">Kraussei Quebec</strain>
    </source>
</reference>